<dbReference type="PANTHER" id="PTHR13814">
    <property type="entry name" value="FETUIN"/>
    <property type="match status" value="1"/>
</dbReference>
<dbReference type="KEGG" id="hcq:109527253"/>
<dbReference type="SUPFAM" id="SSF54403">
    <property type="entry name" value="Cystatin/monellin"/>
    <property type="match status" value="2"/>
</dbReference>
<dbReference type="Ensembl" id="ENSHCOT00000026286.1">
    <property type="protein sequence ID" value="ENSHCOP00000024213.1"/>
    <property type="gene ID" value="ENSHCOG00000013357.1"/>
</dbReference>
<dbReference type="OMA" id="AVEMDCN"/>
<evidence type="ECO:0000313" key="7">
    <source>
        <dbReference type="Proteomes" id="UP000264820"/>
    </source>
</evidence>
<dbReference type="GO" id="GO:0005576">
    <property type="term" value="C:extracellular region"/>
    <property type="evidence" value="ECO:0007669"/>
    <property type="project" value="TreeGrafter"/>
</dbReference>
<sequence length="316" mass="35515">MFPGRRSSTLDMMAAHILTSVLLCCVLALPGLVAPKPLLSVTCREDSVTVAANMSVQHINRHHKHGYKFSLHEVQRSNYQQFSGGCHIDVNVKLLQTKCHFTNPKPVDQCELWQRNERGAMATCSVKFWVMWGAAKITRYECSTRPDHTKDEMMTLCPSCPKLLSLNDKTGVSAVQEAVVRFNQQMNHHHYFTLLEVAQLTEEHIMTIGTITSLKFALVETTCPREATHTFAACTPLCPDRANHAYCQTAYYNAHRQVGELECEIYPPKNSETIPAGEPEPVCMPLFHQSAEACTCKEQLKNSEPSIHSICPFPLK</sequence>
<dbReference type="InterPro" id="IPR046350">
    <property type="entry name" value="Cystatin_sf"/>
</dbReference>
<feature type="chain" id="PRO_5018720917" evidence="4">
    <location>
        <begin position="29"/>
        <end position="316"/>
    </location>
</feature>
<dbReference type="Gene3D" id="3.10.450.10">
    <property type="match status" value="2"/>
</dbReference>
<feature type="signal peptide" evidence="4">
    <location>
        <begin position="1"/>
        <end position="28"/>
    </location>
</feature>
<proteinExistence type="predicted"/>
<reference evidence="6" key="2">
    <citation type="submission" date="2025-09" db="UniProtKB">
        <authorList>
            <consortium name="Ensembl"/>
        </authorList>
    </citation>
    <scope>IDENTIFICATION</scope>
</reference>
<dbReference type="PANTHER" id="PTHR13814:SF16">
    <property type="entry name" value="CYSTATIN"/>
    <property type="match status" value="1"/>
</dbReference>
<name>A0A3Q2ZDC3_HIPCM</name>
<evidence type="ECO:0000256" key="4">
    <source>
        <dbReference type="SAM" id="SignalP"/>
    </source>
</evidence>
<dbReference type="GeneTree" id="ENSGT00950000182930"/>
<dbReference type="SMART" id="SM00043">
    <property type="entry name" value="CY"/>
    <property type="match status" value="2"/>
</dbReference>
<dbReference type="Proteomes" id="UP000264820">
    <property type="component" value="Unplaced"/>
</dbReference>
<keyword evidence="2" id="KW-1015">Disulfide bond</keyword>
<feature type="domain" description="Cystatin" evidence="5">
    <location>
        <begin position="39"/>
        <end position="143"/>
    </location>
</feature>
<dbReference type="InterPro" id="IPR050735">
    <property type="entry name" value="Kininogen_Fetuin_HRG"/>
</dbReference>
<dbReference type="GeneID" id="109527253"/>
<dbReference type="RefSeq" id="XP_019744613.1">
    <property type="nucleotide sequence ID" value="XM_019889054.1"/>
</dbReference>
<keyword evidence="1 4" id="KW-0732">Signal</keyword>
<evidence type="ECO:0000256" key="3">
    <source>
        <dbReference type="ARBA" id="ARBA00023180"/>
    </source>
</evidence>
<dbReference type="InterPro" id="IPR000010">
    <property type="entry name" value="Cystatin_dom"/>
</dbReference>
<dbReference type="Pfam" id="PF00031">
    <property type="entry name" value="Cystatin"/>
    <property type="match status" value="1"/>
</dbReference>
<dbReference type="AlphaFoldDB" id="A0A3Q2ZDC3"/>
<reference evidence="6" key="1">
    <citation type="submission" date="2025-08" db="UniProtKB">
        <authorList>
            <consortium name="Ensembl"/>
        </authorList>
    </citation>
    <scope>IDENTIFICATION</scope>
</reference>
<accession>A0A3Q2ZDC3</accession>
<evidence type="ECO:0000256" key="1">
    <source>
        <dbReference type="ARBA" id="ARBA00022729"/>
    </source>
</evidence>
<protein>
    <submittedName>
        <fullName evidence="6">Alpha-2-HS-glycoprotein-like</fullName>
    </submittedName>
</protein>
<feature type="domain" description="Cystatin" evidence="5">
    <location>
        <begin position="156"/>
        <end position="264"/>
    </location>
</feature>
<keyword evidence="7" id="KW-1185">Reference proteome</keyword>
<evidence type="ECO:0000259" key="5">
    <source>
        <dbReference type="SMART" id="SM00043"/>
    </source>
</evidence>
<dbReference type="GO" id="GO:0004869">
    <property type="term" value="F:cysteine-type endopeptidase inhibitor activity"/>
    <property type="evidence" value="ECO:0007669"/>
    <property type="project" value="InterPro"/>
</dbReference>
<dbReference type="STRING" id="109280.ENSHCOP00000024213"/>
<keyword evidence="3" id="KW-0325">Glycoprotein</keyword>
<evidence type="ECO:0000313" key="6">
    <source>
        <dbReference type="Ensembl" id="ENSHCOP00000024213.1"/>
    </source>
</evidence>
<evidence type="ECO:0000256" key="2">
    <source>
        <dbReference type="ARBA" id="ARBA00023157"/>
    </source>
</evidence>
<dbReference type="OrthoDB" id="8780871at2759"/>
<organism evidence="6 7">
    <name type="scientific">Hippocampus comes</name>
    <name type="common">Tiger tail seahorse</name>
    <dbReference type="NCBI Taxonomy" id="109280"/>
    <lineage>
        <taxon>Eukaryota</taxon>
        <taxon>Metazoa</taxon>
        <taxon>Chordata</taxon>
        <taxon>Craniata</taxon>
        <taxon>Vertebrata</taxon>
        <taxon>Euteleostomi</taxon>
        <taxon>Actinopterygii</taxon>
        <taxon>Neopterygii</taxon>
        <taxon>Teleostei</taxon>
        <taxon>Neoteleostei</taxon>
        <taxon>Acanthomorphata</taxon>
        <taxon>Syngnathiaria</taxon>
        <taxon>Syngnathiformes</taxon>
        <taxon>Syngnathoidei</taxon>
        <taxon>Syngnathidae</taxon>
        <taxon>Hippocampus</taxon>
    </lineage>
</organism>